<proteinExistence type="predicted"/>
<evidence type="ECO:0000313" key="1">
    <source>
        <dbReference type="EMBL" id="MBL0686100.1"/>
    </source>
</evidence>
<reference evidence="1" key="1">
    <citation type="submission" date="2021-01" db="EMBL/GenBank/DDBJ databases">
        <authorList>
            <person name="Zhong Y.L."/>
        </authorList>
    </citation>
    <scope>NUCLEOTIDE SEQUENCE</scope>
    <source>
        <strain evidence="1">KCTC 23302</strain>
    </source>
</reference>
<evidence type="ECO:0000313" key="2">
    <source>
        <dbReference type="Proteomes" id="UP000651057"/>
    </source>
</evidence>
<name>A0A937A263_9FLAO</name>
<organism evidence="1 2">
    <name type="scientific">Aquimarina mytili</name>
    <dbReference type="NCBI Taxonomy" id="874423"/>
    <lineage>
        <taxon>Bacteria</taxon>
        <taxon>Pseudomonadati</taxon>
        <taxon>Bacteroidota</taxon>
        <taxon>Flavobacteriia</taxon>
        <taxon>Flavobacteriales</taxon>
        <taxon>Flavobacteriaceae</taxon>
        <taxon>Aquimarina</taxon>
    </lineage>
</organism>
<gene>
    <name evidence="1" type="ORF">JJQ60_21410</name>
</gene>
<protein>
    <submittedName>
        <fullName evidence="1">Uncharacterized protein</fullName>
    </submittedName>
</protein>
<dbReference type="EMBL" id="JAERQJ010000017">
    <property type="protein sequence ID" value="MBL0686100.1"/>
    <property type="molecule type" value="Genomic_DNA"/>
</dbReference>
<dbReference type="RefSeq" id="WP_201924656.1">
    <property type="nucleotide sequence ID" value="NZ_BAABAX010000013.1"/>
</dbReference>
<dbReference type="Proteomes" id="UP000651057">
    <property type="component" value="Unassembled WGS sequence"/>
</dbReference>
<sequence length="153" mass="18595">MDKRLDEIWDKPKNQLLPPEDIAYLKSKFPKSNWKAQYAFYRKTSKFDCYITFIIDQMPYCPRRSAVQNNWEVICERGITNIEYDELINNWGCSNRRFIVYHYRYIEQLQVEDEKYYIDTPLEFVEEAKKRGYTGDIQLRLDIEGWNKDYGNS</sequence>
<dbReference type="AlphaFoldDB" id="A0A937A263"/>
<comment type="caution">
    <text evidence="1">The sequence shown here is derived from an EMBL/GenBank/DDBJ whole genome shotgun (WGS) entry which is preliminary data.</text>
</comment>
<keyword evidence="2" id="KW-1185">Reference proteome</keyword>
<accession>A0A937A263</accession>